<evidence type="ECO:0000256" key="3">
    <source>
        <dbReference type="ARBA" id="ARBA00023002"/>
    </source>
</evidence>
<dbReference type="RefSeq" id="WP_146437656.1">
    <property type="nucleotide sequence ID" value="NZ_VIGV01000014.1"/>
</dbReference>
<feature type="domain" description="Luciferase-like" evidence="5">
    <location>
        <begin position="43"/>
        <end position="347"/>
    </location>
</feature>
<dbReference type="Proteomes" id="UP000319792">
    <property type="component" value="Unassembled WGS sequence"/>
</dbReference>
<evidence type="ECO:0000256" key="4">
    <source>
        <dbReference type="ARBA" id="ARBA00023033"/>
    </source>
</evidence>
<reference evidence="6 7" key="1">
    <citation type="submission" date="2019-06" db="EMBL/GenBank/DDBJ databases">
        <authorList>
            <person name="Teng J.L.L."/>
            <person name="Lee H.H."/>
            <person name="Lau S.K.P."/>
            <person name="Woo P.C.Y."/>
        </authorList>
    </citation>
    <scope>NUCLEOTIDE SEQUENCE [LARGE SCALE GENOMIC DNA]</scope>
    <source>
        <strain evidence="6 7">HKU70</strain>
    </source>
</reference>
<comment type="caution">
    <text evidence="6">The sequence shown here is derived from an EMBL/GenBank/DDBJ whole genome shotgun (WGS) entry which is preliminary data.</text>
</comment>
<keyword evidence="1" id="KW-0285">Flavoprotein</keyword>
<dbReference type="GO" id="GO:0046306">
    <property type="term" value="P:alkanesulfonate catabolic process"/>
    <property type="evidence" value="ECO:0007669"/>
    <property type="project" value="TreeGrafter"/>
</dbReference>
<evidence type="ECO:0000259" key="5">
    <source>
        <dbReference type="Pfam" id="PF00296"/>
    </source>
</evidence>
<dbReference type="OrthoDB" id="9814695at2"/>
<protein>
    <submittedName>
        <fullName evidence="6">LLM class flavin-dependent oxidoreductase</fullName>
    </submittedName>
</protein>
<evidence type="ECO:0000256" key="1">
    <source>
        <dbReference type="ARBA" id="ARBA00022630"/>
    </source>
</evidence>
<dbReference type="InterPro" id="IPR011251">
    <property type="entry name" value="Luciferase-like_dom"/>
</dbReference>
<reference evidence="6 7" key="2">
    <citation type="submission" date="2019-08" db="EMBL/GenBank/DDBJ databases">
        <title>Tsukamurella conjunctivitidis sp. nov., Tsukamurella assacharolytica sp. nov. and Tsukamurella sputae sp. nov. isolated from patients with conjunctivitis, bacteraemia (lymphoma) and respiratory infection (sputum) in Hong Kong.</title>
        <authorList>
            <person name="Fok K.M.N."/>
            <person name="Fong J.Y.H."/>
        </authorList>
    </citation>
    <scope>NUCLEOTIDE SEQUENCE [LARGE SCALE GENOMIC DNA]</scope>
    <source>
        <strain evidence="6 7">HKU70</strain>
    </source>
</reference>
<evidence type="ECO:0000313" key="7">
    <source>
        <dbReference type="Proteomes" id="UP000319792"/>
    </source>
</evidence>
<dbReference type="PANTHER" id="PTHR42847">
    <property type="entry name" value="ALKANESULFONATE MONOOXYGENASE"/>
    <property type="match status" value="1"/>
</dbReference>
<dbReference type="AlphaFoldDB" id="A0A5C5RFR5"/>
<proteinExistence type="predicted"/>
<name>A0A5C5RFR5_9ACTN</name>
<dbReference type="InterPro" id="IPR036661">
    <property type="entry name" value="Luciferase-like_sf"/>
</dbReference>
<dbReference type="Gene3D" id="3.20.20.30">
    <property type="entry name" value="Luciferase-like domain"/>
    <property type="match status" value="1"/>
</dbReference>
<accession>A0A5C5RFR5</accession>
<evidence type="ECO:0000256" key="2">
    <source>
        <dbReference type="ARBA" id="ARBA00022643"/>
    </source>
</evidence>
<dbReference type="Pfam" id="PF00296">
    <property type="entry name" value="Bac_luciferase"/>
    <property type="match status" value="1"/>
</dbReference>
<dbReference type="PANTHER" id="PTHR42847:SF4">
    <property type="entry name" value="ALKANESULFONATE MONOOXYGENASE-RELATED"/>
    <property type="match status" value="1"/>
</dbReference>
<evidence type="ECO:0000313" key="6">
    <source>
        <dbReference type="EMBL" id="TWS21929.1"/>
    </source>
</evidence>
<dbReference type="InterPro" id="IPR050172">
    <property type="entry name" value="SsuD_RutA_monooxygenase"/>
</dbReference>
<gene>
    <name evidence="6" type="ORF">FK268_22335</name>
</gene>
<keyword evidence="3" id="KW-0560">Oxidoreductase</keyword>
<sequence length="387" mass="42318">MSVDFYWRIGMEGDHASLREPRRYNRGEAQGIGPGNIAPAIRGGEPDDYAYIDHAAAVVRASERAGFVGGLLPSFPVTEDPWAFASALAPESDTYRFMVAFQPGFLHPVQAARMSATLQRATGGRLVYNIISGGGGRPQLWWGDKVDHDDRYARTSEFLDVLRGVWRGEPFHHDGRFYRTDGATLPSLLADQPFPEVYFSGSSGAAVAAAGRHADYYLSWLEPFADLRAKFDGVRAHSEKLGRTPKFAVRIDVVARHTEEAAWAEIEKGWAFVDRGAADRAAQGDSVGAARIAGWVPTTITGYRDLEVQPNVWCGFSLIRGGPAFGLVGSYEQVAERLDELRALGVDAFILAGNPHLEEAYRVGEEVLPLLRNSVPTDLRATALRAG</sequence>
<keyword evidence="7" id="KW-1185">Reference proteome</keyword>
<dbReference type="GO" id="GO:0008726">
    <property type="term" value="F:alkanesulfonate monooxygenase activity"/>
    <property type="evidence" value="ECO:0007669"/>
    <property type="project" value="TreeGrafter"/>
</dbReference>
<keyword evidence="2" id="KW-0288">FMN</keyword>
<dbReference type="SUPFAM" id="SSF51679">
    <property type="entry name" value="Bacterial luciferase-like"/>
    <property type="match status" value="1"/>
</dbReference>
<organism evidence="6 7">
    <name type="scientific">Tsukamurella sputi</name>
    <dbReference type="NCBI Taxonomy" id="2591848"/>
    <lineage>
        <taxon>Bacteria</taxon>
        <taxon>Bacillati</taxon>
        <taxon>Actinomycetota</taxon>
        <taxon>Actinomycetes</taxon>
        <taxon>Mycobacteriales</taxon>
        <taxon>Tsukamurellaceae</taxon>
        <taxon>Tsukamurella</taxon>
    </lineage>
</organism>
<keyword evidence="4" id="KW-0503">Monooxygenase</keyword>
<dbReference type="EMBL" id="VIGV01000014">
    <property type="protein sequence ID" value="TWS21929.1"/>
    <property type="molecule type" value="Genomic_DNA"/>
</dbReference>